<protein>
    <submittedName>
        <fullName evidence="1">Putative secreted peptide</fullName>
    </submittedName>
</protein>
<dbReference type="EMBL" id="GGFM01009809">
    <property type="protein sequence ID" value="MBW30560.1"/>
    <property type="molecule type" value="Transcribed_RNA"/>
</dbReference>
<sequence length="72" mass="8437">MTRRRAGRSTILCCVLPDCTTTRRRRHARRRICCVWHCLPGMKCTVGSVGRRNTKHPRTTRSRCAVRRFRPA</sequence>
<dbReference type="AlphaFoldDB" id="A0A2M3ZQ30"/>
<proteinExistence type="predicted"/>
<reference evidence="1" key="1">
    <citation type="submission" date="2018-01" db="EMBL/GenBank/DDBJ databases">
        <title>An insight into the sialome of Amazonian anophelines.</title>
        <authorList>
            <person name="Ribeiro J.M."/>
            <person name="Scarpassa V."/>
            <person name="Calvo E."/>
        </authorList>
    </citation>
    <scope>NUCLEOTIDE SEQUENCE</scope>
    <source>
        <tissue evidence="1">Salivary glands</tissue>
    </source>
</reference>
<evidence type="ECO:0000313" key="1">
    <source>
        <dbReference type="EMBL" id="MBW30560.1"/>
    </source>
</evidence>
<organism evidence="1">
    <name type="scientific">Anopheles braziliensis</name>
    <dbReference type="NCBI Taxonomy" id="58242"/>
    <lineage>
        <taxon>Eukaryota</taxon>
        <taxon>Metazoa</taxon>
        <taxon>Ecdysozoa</taxon>
        <taxon>Arthropoda</taxon>
        <taxon>Hexapoda</taxon>
        <taxon>Insecta</taxon>
        <taxon>Pterygota</taxon>
        <taxon>Neoptera</taxon>
        <taxon>Endopterygota</taxon>
        <taxon>Diptera</taxon>
        <taxon>Nematocera</taxon>
        <taxon>Culicoidea</taxon>
        <taxon>Culicidae</taxon>
        <taxon>Anophelinae</taxon>
        <taxon>Anopheles</taxon>
    </lineage>
</organism>
<name>A0A2M3ZQ30_9DIPT</name>
<accession>A0A2M3ZQ30</accession>